<feature type="transmembrane region" description="Helical" evidence="1">
    <location>
        <begin position="12"/>
        <end position="34"/>
    </location>
</feature>
<dbReference type="Pfam" id="PF14286">
    <property type="entry name" value="DHHW"/>
    <property type="match status" value="1"/>
</dbReference>
<sequence length="387" mass="44365">MEVIDLKKYDQVYYRVLAILLLMFTGAVLLINFLTPSKEFSESENRMLQKLPKFSLETLVSGKFTSEFESYISDQFMERDFWIGLKSDADQGMGKKESNGVYIGKDGYLIQKFPPPEKGDLEDKVKAVQAFDKASPGLRKYMMLVPTAAAVLEDKLPPYASGGDEMVYWEKIKDSHLGDIRCIDVSPALEANKEQPIYYKTDHHWTTKGAFLAYRELGAPMSFTPKNEDDFNIRQVTSQFYGSLYSKSGFRHIQPDSIELYYPKTPGTISVDYVDEQQSADSMYVMENLAKKDKYTVFFNGNHGLIRITTDNTEGRRLLIVKDSYANSLIPFLTSHFSEIDVIDLRYYDGDILKLTEERQIHDMLILYNITTFFEDPSIKSLADSVE</sequence>
<gene>
    <name evidence="2" type="ORF">BK123_33885</name>
</gene>
<protein>
    <recommendedName>
        <fullName evidence="4">AlgX/AlgJ SGNH hydrolase-like domain-containing protein</fullName>
    </recommendedName>
</protein>
<evidence type="ECO:0000256" key="1">
    <source>
        <dbReference type="SAM" id="Phobius"/>
    </source>
</evidence>
<evidence type="ECO:0000313" key="3">
    <source>
        <dbReference type="Proteomes" id="UP000187074"/>
    </source>
</evidence>
<keyword evidence="1" id="KW-1133">Transmembrane helix</keyword>
<accession>A0A1R1AF41</accession>
<reference evidence="2 3" key="1">
    <citation type="submission" date="2016-11" db="EMBL/GenBank/DDBJ databases">
        <title>Paenibacillus species isolates.</title>
        <authorList>
            <person name="Beno S.M."/>
        </authorList>
    </citation>
    <scope>NUCLEOTIDE SEQUENCE [LARGE SCALE GENOMIC DNA]</scope>
    <source>
        <strain evidence="2 3">FSL F4-0100</strain>
    </source>
</reference>
<keyword evidence="1" id="KW-0472">Membrane</keyword>
<name>A0A1R1AF41_PAELA</name>
<keyword evidence="1" id="KW-0812">Transmembrane</keyword>
<proteinExistence type="predicted"/>
<organism evidence="2 3">
    <name type="scientific">Paenibacillus lautus</name>
    <name type="common">Bacillus lautus</name>
    <dbReference type="NCBI Taxonomy" id="1401"/>
    <lineage>
        <taxon>Bacteria</taxon>
        <taxon>Bacillati</taxon>
        <taxon>Bacillota</taxon>
        <taxon>Bacilli</taxon>
        <taxon>Bacillales</taxon>
        <taxon>Paenibacillaceae</taxon>
        <taxon>Paenibacillus</taxon>
    </lineage>
</organism>
<comment type="caution">
    <text evidence="2">The sequence shown here is derived from an EMBL/GenBank/DDBJ whole genome shotgun (WGS) entry which is preliminary data.</text>
</comment>
<dbReference type="EMBL" id="MRTF01000028">
    <property type="protein sequence ID" value="OME84194.1"/>
    <property type="molecule type" value="Genomic_DNA"/>
</dbReference>
<evidence type="ECO:0000313" key="2">
    <source>
        <dbReference type="EMBL" id="OME84194.1"/>
    </source>
</evidence>
<dbReference type="Proteomes" id="UP000187074">
    <property type="component" value="Unassembled WGS sequence"/>
</dbReference>
<dbReference type="STRING" id="1401.BK123_33885"/>
<evidence type="ECO:0008006" key="4">
    <source>
        <dbReference type="Google" id="ProtNLM"/>
    </source>
</evidence>
<dbReference type="InterPro" id="IPR025945">
    <property type="entry name" value="DHHW"/>
</dbReference>
<dbReference type="OrthoDB" id="175771at2"/>
<dbReference type="AlphaFoldDB" id="A0A1R1AF41"/>